<dbReference type="HOGENOM" id="CLU_010194_44_8_1"/>
<protein>
    <recommendedName>
        <fullName evidence="3">Dehydrogenase/reductase (SDR family) member 12</fullName>
    </recommendedName>
</protein>
<sequence length="321" mass="36321">MTAYRKAILFAKGLIYESRNGYLSASKHFDPNDVNTDVTGHVFMVTGANSGIGKETTRELAKRGGEVHMVCRNEGRATEARDEIVRETNNEKIFVHILDMSNIRSVSEFAKSFSANHDRLDVLVNNVGEMITEWRLTETENLETNFATNSMSHFVLTESLLPLLEKSERPKVVNVGSSGMMLQGLNPRCYSKEKPQYFDGIIVYAQCKRQMMVLTEYWAEKHGNVHFSCMHPGWVDTPASRRGLGDLFEKMGDRFRTPAQGADTVVWLCLAKKATTHQSGSFFQDRKVGRKHLPLASTKHSRREQTAFIQCMKNIALTFTT</sequence>
<proteinExistence type="predicted"/>
<reference evidence="2" key="1">
    <citation type="submission" date="2003-08" db="EMBL/GenBank/DDBJ databases">
        <authorList>
            <person name="Birren B."/>
            <person name="Nusbaum C."/>
            <person name="Abebe A."/>
            <person name="Abouelleil A."/>
            <person name="Adekoya E."/>
            <person name="Ait-zahra M."/>
            <person name="Allen N."/>
            <person name="Allen T."/>
            <person name="An P."/>
            <person name="Anderson M."/>
            <person name="Anderson S."/>
            <person name="Arachchi H."/>
            <person name="Armbruster J."/>
            <person name="Bachantsang P."/>
            <person name="Baldwin J."/>
            <person name="Barry A."/>
            <person name="Bayul T."/>
            <person name="Blitshsteyn B."/>
            <person name="Bloom T."/>
            <person name="Blye J."/>
            <person name="Boguslavskiy L."/>
            <person name="Borowsky M."/>
            <person name="Boukhgalter B."/>
            <person name="Brunache A."/>
            <person name="Butler J."/>
            <person name="Calixte N."/>
            <person name="Calvo S."/>
            <person name="Camarata J."/>
            <person name="Campo K."/>
            <person name="Chang J."/>
            <person name="Cheshatsang Y."/>
            <person name="Citroen M."/>
            <person name="Collymore A."/>
            <person name="Considine T."/>
            <person name="Cook A."/>
            <person name="Cooke P."/>
            <person name="Corum B."/>
            <person name="Cuomo C."/>
            <person name="David R."/>
            <person name="Dawoe T."/>
            <person name="Degray S."/>
            <person name="Dodge S."/>
            <person name="Dooley K."/>
            <person name="Dorje P."/>
            <person name="Dorjee K."/>
            <person name="Dorris L."/>
            <person name="Duffey N."/>
            <person name="Dupes A."/>
            <person name="Elkins T."/>
            <person name="Engels R."/>
            <person name="Erickson J."/>
            <person name="Farina A."/>
            <person name="Faro S."/>
            <person name="Ferreira P."/>
            <person name="Fischer H."/>
            <person name="Fitzgerald M."/>
            <person name="Foley K."/>
            <person name="Gage D."/>
            <person name="Galagan J."/>
            <person name="Gearin G."/>
            <person name="Gnerre S."/>
            <person name="Gnirke A."/>
            <person name="Goyette A."/>
            <person name="Graham J."/>
            <person name="Grandbois E."/>
            <person name="Gyaltsen K."/>
            <person name="Hafez N."/>
            <person name="Hagopian D."/>
            <person name="Hagos B."/>
            <person name="Hall J."/>
            <person name="Hatcher B."/>
            <person name="Heller A."/>
            <person name="Higgins H."/>
            <person name="Honan T."/>
            <person name="Horn A."/>
            <person name="Houde N."/>
            <person name="Hughes L."/>
            <person name="Hulme W."/>
            <person name="Husby E."/>
            <person name="Iliev I."/>
            <person name="Jaffe D."/>
            <person name="Jones C."/>
            <person name="Kamal M."/>
            <person name="Kamat A."/>
            <person name="Kamvysselis M."/>
            <person name="Karlsson E."/>
            <person name="Kells C."/>
            <person name="Kieu A."/>
            <person name="Kisner P."/>
            <person name="Kodira C."/>
            <person name="Kulbokas E."/>
            <person name="Labutti K."/>
            <person name="Lama D."/>
            <person name="Landers T."/>
            <person name="Leger J."/>
            <person name="Levine S."/>
            <person name="Lewis D."/>
            <person name="Lewis T."/>
            <person name="Lindblad-toh K."/>
            <person name="Liu X."/>
            <person name="Lokyitsang T."/>
            <person name="Lokyitsang Y."/>
            <person name="Lucien O."/>
            <person name="Lui A."/>
            <person name="Ma L.J."/>
            <person name="Mabbitt R."/>
            <person name="Macdonald J."/>
            <person name="Maclean C."/>
            <person name="Major J."/>
            <person name="Manning J."/>
            <person name="Marabella R."/>
            <person name="Maru K."/>
            <person name="Matthews C."/>
            <person name="Mauceli E."/>
            <person name="Mccarthy M."/>
            <person name="Mcdonough S."/>
            <person name="Mcghee T."/>
            <person name="Meldrim J."/>
            <person name="Meneus L."/>
            <person name="Mesirov J."/>
            <person name="Mihalev A."/>
            <person name="Mihova T."/>
            <person name="Mikkelsen T."/>
            <person name="Mlenga V."/>
            <person name="Moru K."/>
            <person name="Mozes J."/>
            <person name="Mulrain L."/>
            <person name="Munson G."/>
            <person name="Naylor J."/>
            <person name="Newes C."/>
            <person name="Nguyen C."/>
            <person name="Nguyen N."/>
            <person name="Nguyen T."/>
            <person name="Nicol R."/>
            <person name="Nielsen C."/>
            <person name="Nizzari M."/>
            <person name="Norbu C."/>
            <person name="Norbu N."/>
            <person name="O'donnell P."/>
            <person name="Okoawo O."/>
            <person name="O'leary S."/>
            <person name="Omotosho B."/>
            <person name="O'neill K."/>
            <person name="Osman S."/>
            <person name="Parker S."/>
            <person name="Perrin D."/>
            <person name="Phunkhang P."/>
            <person name="Piqani B."/>
            <person name="Purcell S."/>
            <person name="Rachupka T."/>
            <person name="Ramasamy U."/>
            <person name="Rameau R."/>
            <person name="Ray V."/>
            <person name="Raymond C."/>
            <person name="Retta R."/>
            <person name="Richardson S."/>
            <person name="Rise C."/>
            <person name="Rodriguez J."/>
            <person name="Rogers J."/>
            <person name="Rogov P."/>
            <person name="Rutman M."/>
            <person name="Schupbach R."/>
            <person name="Seaman C."/>
            <person name="Settipalli S."/>
            <person name="Sharpe T."/>
            <person name="Sheridan J."/>
            <person name="Sherpa N."/>
            <person name="Shi J."/>
            <person name="Smirnov S."/>
            <person name="Smith C."/>
            <person name="Sougnez C."/>
            <person name="Spencer B."/>
            <person name="Stalker J."/>
            <person name="Stange-thomann N."/>
            <person name="Stavropoulos S."/>
            <person name="Stetson K."/>
            <person name="Stone C."/>
            <person name="Stone S."/>
            <person name="Stubbs M."/>
            <person name="Talamas J."/>
            <person name="Tchuinga P."/>
            <person name="Tenzing P."/>
            <person name="Tesfaye S."/>
            <person name="Theodore J."/>
            <person name="Thoulutsang Y."/>
            <person name="Topham K."/>
            <person name="Towey S."/>
            <person name="Tsamla T."/>
            <person name="Tsomo N."/>
            <person name="Vallee D."/>
            <person name="Vassiliev H."/>
            <person name="Venkataraman V."/>
            <person name="Vinson J."/>
            <person name="Vo A."/>
            <person name="Wade C."/>
            <person name="Wang S."/>
            <person name="Wangchuk T."/>
            <person name="Wangdi T."/>
            <person name="Whittaker C."/>
            <person name="Wilkinson J."/>
            <person name="Wu Y."/>
            <person name="Wyman D."/>
            <person name="Yadav S."/>
            <person name="Yang S."/>
            <person name="Yang X."/>
            <person name="Yeager S."/>
            <person name="Yee E."/>
            <person name="Young G."/>
            <person name="Zainoun J."/>
            <person name="Zembeck L."/>
            <person name="Zimmer A."/>
            <person name="Zody M."/>
            <person name="Lander E."/>
        </authorList>
    </citation>
    <scope>NUCLEOTIDE SEQUENCE [LARGE SCALE GENOMIC DNA]</scope>
</reference>
<name>H2YYP9_CIOSA</name>
<dbReference type="PANTHER" id="PTHR44656">
    <property type="entry name" value="DEHYDROGENASE/REDUCTASE SDR FAMILY MEMBER 12"/>
    <property type="match status" value="1"/>
</dbReference>
<dbReference type="eggNOG" id="KOG1208">
    <property type="taxonomic scope" value="Eukaryota"/>
</dbReference>
<evidence type="ECO:0008006" key="3">
    <source>
        <dbReference type="Google" id="ProtNLM"/>
    </source>
</evidence>
<evidence type="ECO:0000313" key="2">
    <source>
        <dbReference type="Proteomes" id="UP000007875"/>
    </source>
</evidence>
<accession>H2YYP9</accession>
<dbReference type="PANTHER" id="PTHR44656:SF7">
    <property type="entry name" value="DEHYDROGENASE_REDUCTASE SDR FAMILY MEMBER 12"/>
    <property type="match status" value="1"/>
</dbReference>
<dbReference type="SUPFAM" id="SSF51735">
    <property type="entry name" value="NAD(P)-binding Rossmann-fold domains"/>
    <property type="match status" value="1"/>
</dbReference>
<reference evidence="1" key="3">
    <citation type="submission" date="2025-09" db="UniProtKB">
        <authorList>
            <consortium name="Ensembl"/>
        </authorList>
    </citation>
    <scope>IDENTIFICATION</scope>
</reference>
<dbReference type="GeneTree" id="ENSGT00940000163782"/>
<dbReference type="InParanoid" id="H2YYP9"/>
<dbReference type="Proteomes" id="UP000007875">
    <property type="component" value="Unassembled WGS sequence"/>
</dbReference>
<dbReference type="OMA" id="GHVFMVT"/>
<dbReference type="Ensembl" id="ENSCSAVT00000010586.1">
    <property type="protein sequence ID" value="ENSCSAVP00000010460.1"/>
    <property type="gene ID" value="ENSCSAVG00000006156.1"/>
</dbReference>
<keyword evidence="2" id="KW-1185">Reference proteome</keyword>
<dbReference type="InterPro" id="IPR002347">
    <property type="entry name" value="SDR_fam"/>
</dbReference>
<organism evidence="1 2">
    <name type="scientific">Ciona savignyi</name>
    <name type="common">Pacific transparent sea squirt</name>
    <dbReference type="NCBI Taxonomy" id="51511"/>
    <lineage>
        <taxon>Eukaryota</taxon>
        <taxon>Metazoa</taxon>
        <taxon>Chordata</taxon>
        <taxon>Tunicata</taxon>
        <taxon>Ascidiacea</taxon>
        <taxon>Phlebobranchia</taxon>
        <taxon>Cionidae</taxon>
        <taxon>Ciona</taxon>
    </lineage>
</organism>
<reference evidence="1" key="2">
    <citation type="submission" date="2025-08" db="UniProtKB">
        <authorList>
            <consortium name="Ensembl"/>
        </authorList>
    </citation>
    <scope>IDENTIFICATION</scope>
</reference>
<dbReference type="Gene3D" id="3.40.50.720">
    <property type="entry name" value="NAD(P)-binding Rossmann-like Domain"/>
    <property type="match status" value="1"/>
</dbReference>
<dbReference type="PRINTS" id="PR00081">
    <property type="entry name" value="GDHRDH"/>
</dbReference>
<dbReference type="STRING" id="51511.ENSCSAVP00000010460"/>
<evidence type="ECO:0000313" key="1">
    <source>
        <dbReference type="Ensembl" id="ENSCSAVP00000010460.1"/>
    </source>
</evidence>
<dbReference type="InterPro" id="IPR036291">
    <property type="entry name" value="NAD(P)-bd_dom_sf"/>
</dbReference>
<dbReference type="InterPro" id="IPR052992">
    <property type="entry name" value="SDR_member_12"/>
</dbReference>
<dbReference type="AlphaFoldDB" id="H2YYP9"/>
<dbReference type="Pfam" id="PF00106">
    <property type="entry name" value="adh_short"/>
    <property type="match status" value="1"/>
</dbReference>